<protein>
    <submittedName>
        <fullName evidence="1">Uncharacterized protein</fullName>
    </submittedName>
</protein>
<keyword evidence="2" id="KW-1185">Reference proteome</keyword>
<comment type="caution">
    <text evidence="1">The sequence shown here is derived from an EMBL/GenBank/DDBJ whole genome shotgun (WGS) entry which is preliminary data.</text>
</comment>
<evidence type="ECO:0000313" key="1">
    <source>
        <dbReference type="EMBL" id="SAL06155.1"/>
    </source>
</evidence>
<reference evidence="1" key="1">
    <citation type="submission" date="2016-01" db="EMBL/GenBank/DDBJ databases">
        <authorList>
            <person name="Peeters C."/>
        </authorList>
    </citation>
    <scope>NUCLEOTIDE SEQUENCE</scope>
    <source>
        <strain evidence="1">LMG 29321</strain>
    </source>
</reference>
<proteinExistence type="predicted"/>
<dbReference type="AlphaFoldDB" id="A0A158EH19"/>
<organism evidence="1 2">
    <name type="scientific">Caballeronia calidae</name>
    <dbReference type="NCBI Taxonomy" id="1777139"/>
    <lineage>
        <taxon>Bacteria</taxon>
        <taxon>Pseudomonadati</taxon>
        <taxon>Pseudomonadota</taxon>
        <taxon>Betaproteobacteria</taxon>
        <taxon>Burkholderiales</taxon>
        <taxon>Burkholderiaceae</taxon>
        <taxon>Caballeronia</taxon>
    </lineage>
</organism>
<dbReference type="Proteomes" id="UP000071859">
    <property type="component" value="Unassembled WGS sequence"/>
</dbReference>
<accession>A0A158EH19</accession>
<evidence type="ECO:0000313" key="2">
    <source>
        <dbReference type="Proteomes" id="UP000071859"/>
    </source>
</evidence>
<sequence>MIQRRTARPEDAADEVLEELQRVSGALGAALAPALAAKILAIPDELLGQVVKVCIVEVALQERLEIRNADPDRGASSGLRITLMPLGAQGRDRRRLIETGALINEEALRTGLNISKTAFVRAVNAGRIFGVGIGVTTYFPHFYLCGNIDSKALAKVSKLLGSVAGWSKWQFFTTRSTFLGDATPLQDLIEGRIAEVARSACGFAER</sequence>
<dbReference type="OrthoDB" id="9081907at2"/>
<dbReference type="RefSeq" id="WP_062612056.1">
    <property type="nucleotide sequence ID" value="NZ_FCOX02000103.1"/>
</dbReference>
<gene>
    <name evidence="1" type="ORF">AWB78_07906</name>
</gene>
<name>A0A158EH19_9BURK</name>
<dbReference type="EMBL" id="FCOX02000103">
    <property type="protein sequence ID" value="SAL06155.1"/>
    <property type="molecule type" value="Genomic_DNA"/>
</dbReference>